<dbReference type="Pfam" id="PF13528">
    <property type="entry name" value="Glyco_trans_1_3"/>
    <property type="match status" value="1"/>
</dbReference>
<evidence type="ECO:0000313" key="2">
    <source>
        <dbReference type="Proteomes" id="UP000315440"/>
    </source>
</evidence>
<accession>A0A5C5ZGU3</accession>
<reference evidence="1 2" key="1">
    <citation type="submission" date="2019-02" db="EMBL/GenBank/DDBJ databases">
        <title>Deep-cultivation of Planctomycetes and their phenomic and genomic characterization uncovers novel biology.</title>
        <authorList>
            <person name="Wiegand S."/>
            <person name="Jogler M."/>
            <person name="Boedeker C."/>
            <person name="Pinto D."/>
            <person name="Vollmers J."/>
            <person name="Rivas-Marin E."/>
            <person name="Kohn T."/>
            <person name="Peeters S.H."/>
            <person name="Heuer A."/>
            <person name="Rast P."/>
            <person name="Oberbeckmann S."/>
            <person name="Bunk B."/>
            <person name="Jeske O."/>
            <person name="Meyerdierks A."/>
            <person name="Storesund J.E."/>
            <person name="Kallscheuer N."/>
            <person name="Luecker S."/>
            <person name="Lage O.M."/>
            <person name="Pohl T."/>
            <person name="Merkel B.J."/>
            <person name="Hornburger P."/>
            <person name="Mueller R.-W."/>
            <person name="Bruemmer F."/>
            <person name="Labrenz M."/>
            <person name="Spormann A.M."/>
            <person name="Op Den Camp H."/>
            <person name="Overmann J."/>
            <person name="Amann R."/>
            <person name="Jetten M.S.M."/>
            <person name="Mascher T."/>
            <person name="Medema M.H."/>
            <person name="Devos D.P."/>
            <person name="Kaster A.-K."/>
            <person name="Ovreas L."/>
            <person name="Rohde M."/>
            <person name="Galperin M.Y."/>
            <person name="Jogler C."/>
        </authorList>
    </citation>
    <scope>NUCLEOTIDE SEQUENCE [LARGE SCALE GENOMIC DNA]</scope>
    <source>
        <strain evidence="1 2">Mal64</strain>
    </source>
</reference>
<keyword evidence="2" id="KW-1185">Reference proteome</keyword>
<dbReference type="GO" id="GO:0016757">
    <property type="term" value="F:glycosyltransferase activity"/>
    <property type="evidence" value="ECO:0007669"/>
    <property type="project" value="TreeGrafter"/>
</dbReference>
<organism evidence="1 2">
    <name type="scientific">Pseudobythopirellula maris</name>
    <dbReference type="NCBI Taxonomy" id="2527991"/>
    <lineage>
        <taxon>Bacteria</taxon>
        <taxon>Pseudomonadati</taxon>
        <taxon>Planctomycetota</taxon>
        <taxon>Planctomycetia</taxon>
        <taxon>Pirellulales</taxon>
        <taxon>Lacipirellulaceae</taxon>
        <taxon>Pseudobythopirellula</taxon>
    </lineage>
</organism>
<proteinExistence type="predicted"/>
<dbReference type="SUPFAM" id="SSF53756">
    <property type="entry name" value="UDP-Glycosyltransferase/glycogen phosphorylase"/>
    <property type="match status" value="1"/>
</dbReference>
<protein>
    <recommendedName>
        <fullName evidence="3">MurG-like transferase</fullName>
    </recommendedName>
</protein>
<dbReference type="PANTHER" id="PTHR21015">
    <property type="entry name" value="UDP-N-ACETYLGLUCOSAMINE--N-ACETYLMURAMYL-(PENTAPEPTIDE) PYROPHOSPHORYL-UNDECAPRENOL N-ACETYLGLUCOSAMINE TRANSFERASE 1"/>
    <property type="match status" value="1"/>
</dbReference>
<name>A0A5C5ZGU3_9BACT</name>
<dbReference type="EMBL" id="SJPQ01000005">
    <property type="protein sequence ID" value="TWT86335.1"/>
    <property type="molecule type" value="Genomic_DNA"/>
</dbReference>
<dbReference type="RefSeq" id="WP_197525897.1">
    <property type="nucleotide sequence ID" value="NZ_SJPQ01000005.1"/>
</dbReference>
<gene>
    <name evidence="1" type="ORF">Mal64_38760</name>
</gene>
<dbReference type="AlphaFoldDB" id="A0A5C5ZGU3"/>
<comment type="caution">
    <text evidence="1">The sequence shown here is derived from an EMBL/GenBank/DDBJ whole genome shotgun (WGS) entry which is preliminary data.</text>
</comment>
<dbReference type="Gene3D" id="3.40.50.2000">
    <property type="entry name" value="Glycogen Phosphorylase B"/>
    <property type="match status" value="2"/>
</dbReference>
<sequence>MATIYFSVMGEGRGHAARARSMVERLRGEHRMVLFTSHDALAFLSKEYADDPEVEVVEIPGLRFCYTEKKLALLRTIREGLALWVRLGRHTSTLEKRLRSDRPDLVVADFEPLMPRAARRVGVPVLSLDHQHFMTTYDLSSLPLRLRWWAWAMSWAVWMFGIGQEKTVVSAFYKPPLRRGCENVTQVGPLLRPALRDRTPTRGEHLLTYLRKATPPRILDMLEGLDTPVRVYGLGPRAPRGKLTFCEISESGFLDDLAGCDAVIAAAGNQLLGEALYFGKPFFALPEQKHHEQCINAHFLKQMGYGDWRAIERVGADDFAAFMQNREGFRANFANKTESFDGTEEAAAAIDAMLFSPRSMTGD</sequence>
<evidence type="ECO:0008006" key="3">
    <source>
        <dbReference type="Google" id="ProtNLM"/>
    </source>
</evidence>
<dbReference type="Proteomes" id="UP000315440">
    <property type="component" value="Unassembled WGS sequence"/>
</dbReference>
<evidence type="ECO:0000313" key="1">
    <source>
        <dbReference type="EMBL" id="TWT86335.1"/>
    </source>
</evidence>
<dbReference type="PANTHER" id="PTHR21015:SF22">
    <property type="entry name" value="GLYCOSYLTRANSFERASE"/>
    <property type="match status" value="1"/>
</dbReference>